<feature type="transmembrane region" description="Helical" evidence="6">
    <location>
        <begin position="29"/>
        <end position="48"/>
    </location>
</feature>
<dbReference type="InterPro" id="IPR005171">
    <property type="entry name" value="Cyt_c_oxidase_su4_prok"/>
</dbReference>
<dbReference type="EMBL" id="JBHRTA010000008">
    <property type="protein sequence ID" value="MFC3196362.1"/>
    <property type="molecule type" value="Genomic_DNA"/>
</dbReference>
<gene>
    <name evidence="7" type="ORF">ACFOET_01925</name>
</gene>
<comment type="subcellular location">
    <subcellularLocation>
        <location evidence="1">Cell membrane</location>
        <topology evidence="1">Multi-pass membrane protein</topology>
    </subcellularLocation>
</comment>
<feature type="transmembrane region" description="Helical" evidence="6">
    <location>
        <begin position="60"/>
        <end position="80"/>
    </location>
</feature>
<evidence type="ECO:0000256" key="6">
    <source>
        <dbReference type="SAM" id="Phobius"/>
    </source>
</evidence>
<feature type="transmembrane region" description="Helical" evidence="6">
    <location>
        <begin position="86"/>
        <end position="108"/>
    </location>
</feature>
<keyword evidence="4 6" id="KW-1133">Transmembrane helix</keyword>
<evidence type="ECO:0000313" key="7">
    <source>
        <dbReference type="EMBL" id="MFC3196362.1"/>
    </source>
</evidence>
<keyword evidence="5 6" id="KW-0472">Membrane</keyword>
<proteinExistence type="predicted"/>
<sequence>MASQHHDHTVGHEEGQHHEGMTKGKIWRVFFYLLALTALEFFIALVLVHGGMVQKGLMVNITYIILTLAKAYYIVAYFMHLKFETFGFIMSVSIVFLFIVYFIALMLAEGTYMKSHFNPFPFWPNSQ</sequence>
<comment type="caution">
    <text evidence="7">The sequence shown here is derived from an EMBL/GenBank/DDBJ whole genome shotgun (WGS) entry which is preliminary data.</text>
</comment>
<keyword evidence="8" id="KW-1185">Reference proteome</keyword>
<evidence type="ECO:0000256" key="2">
    <source>
        <dbReference type="ARBA" id="ARBA00022475"/>
    </source>
</evidence>
<dbReference type="RefSeq" id="WP_379019004.1">
    <property type="nucleotide sequence ID" value="NZ_JBHRTA010000008.1"/>
</dbReference>
<evidence type="ECO:0000256" key="5">
    <source>
        <dbReference type="ARBA" id="ARBA00023136"/>
    </source>
</evidence>
<evidence type="ECO:0000256" key="4">
    <source>
        <dbReference type="ARBA" id="ARBA00022989"/>
    </source>
</evidence>
<protein>
    <submittedName>
        <fullName evidence="7">Cytochrome C oxidase subunit IV family protein</fullName>
    </submittedName>
</protein>
<organism evidence="7 8">
    <name type="scientific">Parapedobacter deserti</name>
    <dbReference type="NCBI Taxonomy" id="1912957"/>
    <lineage>
        <taxon>Bacteria</taxon>
        <taxon>Pseudomonadati</taxon>
        <taxon>Bacteroidota</taxon>
        <taxon>Sphingobacteriia</taxon>
        <taxon>Sphingobacteriales</taxon>
        <taxon>Sphingobacteriaceae</taxon>
        <taxon>Parapedobacter</taxon>
    </lineage>
</organism>
<keyword evidence="3 6" id="KW-0812">Transmembrane</keyword>
<dbReference type="Proteomes" id="UP001595526">
    <property type="component" value="Unassembled WGS sequence"/>
</dbReference>
<name>A0ABV7JLZ8_9SPHI</name>
<evidence type="ECO:0000256" key="1">
    <source>
        <dbReference type="ARBA" id="ARBA00004651"/>
    </source>
</evidence>
<dbReference type="Pfam" id="PF03626">
    <property type="entry name" value="COX4_pro"/>
    <property type="match status" value="1"/>
</dbReference>
<keyword evidence="2" id="KW-1003">Cell membrane</keyword>
<evidence type="ECO:0000313" key="8">
    <source>
        <dbReference type="Proteomes" id="UP001595526"/>
    </source>
</evidence>
<evidence type="ECO:0000256" key="3">
    <source>
        <dbReference type="ARBA" id="ARBA00022692"/>
    </source>
</evidence>
<reference evidence="8" key="1">
    <citation type="journal article" date="2019" name="Int. J. Syst. Evol. Microbiol.">
        <title>The Global Catalogue of Microorganisms (GCM) 10K type strain sequencing project: providing services to taxonomists for standard genome sequencing and annotation.</title>
        <authorList>
            <consortium name="The Broad Institute Genomics Platform"/>
            <consortium name="The Broad Institute Genome Sequencing Center for Infectious Disease"/>
            <person name="Wu L."/>
            <person name="Ma J."/>
        </authorList>
    </citation>
    <scope>NUCLEOTIDE SEQUENCE [LARGE SCALE GENOMIC DNA]</scope>
    <source>
        <strain evidence="8">KCTC 52416</strain>
    </source>
</reference>
<accession>A0ABV7JLZ8</accession>